<dbReference type="EMBL" id="QAIC01000022">
    <property type="protein sequence ID" value="MDN4571881.1"/>
    <property type="molecule type" value="Genomic_DNA"/>
</dbReference>
<proteinExistence type="predicted"/>
<accession>A0AAW7MGU6</accession>
<evidence type="ECO:0000256" key="2">
    <source>
        <dbReference type="SAM" id="SignalP"/>
    </source>
</evidence>
<protein>
    <submittedName>
        <fullName evidence="3">Uncharacterized protein</fullName>
    </submittedName>
</protein>
<dbReference type="Proteomes" id="UP001172788">
    <property type="component" value="Unassembled WGS sequence"/>
</dbReference>
<dbReference type="Proteomes" id="UP001172791">
    <property type="component" value="Unassembled WGS sequence"/>
</dbReference>
<reference evidence="3" key="1">
    <citation type="submission" date="2018-04" db="EMBL/GenBank/DDBJ databases">
        <authorList>
            <person name="Jy Z."/>
        </authorList>
    </citation>
    <scope>NUCLEOTIDE SEQUENCE</scope>
    <source>
        <strain evidence="4">AS13</strain>
        <strain evidence="3">LA18</strain>
    </source>
</reference>
<evidence type="ECO:0000313" key="5">
    <source>
        <dbReference type="Proteomes" id="UP001172788"/>
    </source>
</evidence>
<organism evidence="3 6">
    <name type="scientific">Pandoraea cepalis</name>
    <dbReference type="NCBI Taxonomy" id="2508294"/>
    <lineage>
        <taxon>Bacteria</taxon>
        <taxon>Pseudomonadati</taxon>
        <taxon>Pseudomonadota</taxon>
        <taxon>Betaproteobacteria</taxon>
        <taxon>Burkholderiales</taxon>
        <taxon>Burkholderiaceae</taxon>
        <taxon>Pandoraea</taxon>
    </lineage>
</organism>
<dbReference type="RefSeq" id="WP_301233230.1">
    <property type="nucleotide sequence ID" value="NZ_QAIC01000022.1"/>
</dbReference>
<feature type="signal peptide" evidence="2">
    <location>
        <begin position="1"/>
        <end position="23"/>
    </location>
</feature>
<sequence length="182" mass="18795">MRLLPRAIVMCLLAAATPMVVLAASPPTSVFSEAAEKGEASATIPEDGEFSAAVRIIKRKSGDNGPVVLLARRLVKFNQQPQCARIGFVIGQPSANVLYTDMGGQLNICVNGEPPLRMCKAQPSKLVPPDAQCPDGSMPVDTPEVATAIATALATGSLSPQQAAAAVRSSQQPMSGVSGGKK</sequence>
<evidence type="ECO:0000313" key="4">
    <source>
        <dbReference type="EMBL" id="MDN4581335.1"/>
    </source>
</evidence>
<dbReference type="AlphaFoldDB" id="A0AAW7MGU6"/>
<keyword evidence="5" id="KW-1185">Reference proteome</keyword>
<gene>
    <name evidence="3" type="ORF">DBA34_01175</name>
    <name evidence="4" type="ORF">DBB29_24800</name>
</gene>
<name>A0AAW7MGU6_9BURK</name>
<evidence type="ECO:0000256" key="1">
    <source>
        <dbReference type="SAM" id="MobiDB-lite"/>
    </source>
</evidence>
<feature type="compositionally biased region" description="Low complexity" evidence="1">
    <location>
        <begin position="163"/>
        <end position="172"/>
    </location>
</feature>
<evidence type="ECO:0000313" key="6">
    <source>
        <dbReference type="Proteomes" id="UP001172791"/>
    </source>
</evidence>
<dbReference type="EMBL" id="QAID01000046">
    <property type="protein sequence ID" value="MDN4581335.1"/>
    <property type="molecule type" value="Genomic_DNA"/>
</dbReference>
<evidence type="ECO:0000313" key="3">
    <source>
        <dbReference type="EMBL" id="MDN4571881.1"/>
    </source>
</evidence>
<feature type="region of interest" description="Disordered" evidence="1">
    <location>
        <begin position="163"/>
        <end position="182"/>
    </location>
</feature>
<keyword evidence="2" id="KW-0732">Signal</keyword>
<feature type="chain" id="PRO_5043868774" evidence="2">
    <location>
        <begin position="24"/>
        <end position="182"/>
    </location>
</feature>
<comment type="caution">
    <text evidence="3">The sequence shown here is derived from an EMBL/GenBank/DDBJ whole genome shotgun (WGS) entry which is preliminary data.</text>
</comment>